<evidence type="ECO:0000256" key="2">
    <source>
        <dbReference type="ARBA" id="ARBA00022448"/>
    </source>
</evidence>
<dbReference type="InterPro" id="IPR022813">
    <property type="entry name" value="SecD/SecF_arch_bac"/>
</dbReference>
<dbReference type="GO" id="GO:0015450">
    <property type="term" value="F:protein-transporting ATPase activity"/>
    <property type="evidence" value="ECO:0007669"/>
    <property type="project" value="InterPro"/>
</dbReference>
<evidence type="ECO:0000259" key="10">
    <source>
        <dbReference type="Pfam" id="PF02355"/>
    </source>
</evidence>
<dbReference type="InterPro" id="IPR048634">
    <property type="entry name" value="SecD_SecF_C"/>
</dbReference>
<keyword evidence="3 9" id="KW-1003">Cell membrane</keyword>
<evidence type="ECO:0000256" key="5">
    <source>
        <dbReference type="ARBA" id="ARBA00022927"/>
    </source>
</evidence>
<sequence>MAGIPTSTNFQVISKRKLWYLIALGYIIPCLILIFMGGIKLGIDFTGGSMFELAFAKAPKISELRKELQTINKETFSDAQLSEMKDSAGKTITSIRSKPIDNKEQVKIFNDLKSKFGEFEQIRVEVVGPTIGGELKSKAVWATLIVMGMIVLYLTFRFSFDYAMCAIFCLCHDVTTVLGIFAAMGMFMGVEIDSLFVTAILTVAGFSVHDTIVTFDRIRENAGDMGRGKTFAQVANESINQTIARSMNTSLTTMFPLFCLTFFGGATIKYFSLAMLLGIIFGTYSSIFIASPLLVSWREIANPTHHRKATA</sequence>
<keyword evidence="6 9" id="KW-1133">Transmembrane helix</keyword>
<proteinExistence type="inferred from homology"/>
<dbReference type="InterPro" id="IPR055344">
    <property type="entry name" value="SecD_SecF_C_bact"/>
</dbReference>
<dbReference type="GO" id="GO:0005886">
    <property type="term" value="C:plasma membrane"/>
    <property type="evidence" value="ECO:0007669"/>
    <property type="project" value="UniProtKB-SubCell"/>
</dbReference>
<dbReference type="EMBL" id="PFFQ01000012">
    <property type="protein sequence ID" value="PIW18665.1"/>
    <property type="molecule type" value="Genomic_DNA"/>
</dbReference>
<protein>
    <recommendedName>
        <fullName evidence="9">Protein-export membrane protein SecF</fullName>
    </recommendedName>
</protein>
<feature type="transmembrane region" description="Helical" evidence="9">
    <location>
        <begin position="274"/>
        <end position="297"/>
    </location>
</feature>
<dbReference type="HAMAP" id="MF_01464_B">
    <property type="entry name" value="SecF_B"/>
    <property type="match status" value="1"/>
</dbReference>
<dbReference type="GO" id="GO:0043952">
    <property type="term" value="P:protein transport by the Sec complex"/>
    <property type="evidence" value="ECO:0007669"/>
    <property type="project" value="UniProtKB-UniRule"/>
</dbReference>
<keyword evidence="4 9" id="KW-0812">Transmembrane</keyword>
<gene>
    <name evidence="9 11" type="primary">secF</name>
    <name evidence="11" type="ORF">COW36_05055</name>
</gene>
<dbReference type="GO" id="GO:0006605">
    <property type="term" value="P:protein targeting"/>
    <property type="evidence" value="ECO:0007669"/>
    <property type="project" value="UniProtKB-UniRule"/>
</dbReference>
<dbReference type="NCBIfam" id="TIGR00966">
    <property type="entry name" value="transloc_SecF"/>
    <property type="match status" value="1"/>
</dbReference>
<organism evidence="11 12">
    <name type="scientific">bacterium (Candidatus Blackallbacteria) CG17_big_fil_post_rev_8_21_14_2_50_48_46</name>
    <dbReference type="NCBI Taxonomy" id="2014261"/>
    <lineage>
        <taxon>Bacteria</taxon>
        <taxon>Candidatus Blackallbacteria</taxon>
    </lineage>
</organism>
<dbReference type="InterPro" id="IPR022645">
    <property type="entry name" value="SecD/SecF_bac"/>
</dbReference>
<evidence type="ECO:0000256" key="6">
    <source>
        <dbReference type="ARBA" id="ARBA00022989"/>
    </source>
</evidence>
<evidence type="ECO:0000256" key="4">
    <source>
        <dbReference type="ARBA" id="ARBA00022692"/>
    </source>
</evidence>
<evidence type="ECO:0000256" key="1">
    <source>
        <dbReference type="ARBA" id="ARBA00004651"/>
    </source>
</evidence>
<comment type="similarity">
    <text evidence="9">Belongs to the SecD/SecF family. SecF subfamily.</text>
</comment>
<comment type="subunit">
    <text evidence="9">Forms a complex with SecD. Part of the essential Sec protein translocation apparatus which comprises SecA, SecYEG and auxiliary proteins SecDF. Other proteins may also be involved.</text>
</comment>
<keyword evidence="8 9" id="KW-0472">Membrane</keyword>
<comment type="subcellular location">
    <subcellularLocation>
        <location evidence="1 9">Cell membrane</location>
        <topology evidence="1 9">Multi-pass membrane protein</topology>
    </subcellularLocation>
</comment>
<feature type="transmembrane region" description="Helical" evidence="9">
    <location>
        <begin position="251"/>
        <end position="268"/>
    </location>
</feature>
<evidence type="ECO:0000313" key="12">
    <source>
        <dbReference type="Proteomes" id="UP000231019"/>
    </source>
</evidence>
<dbReference type="GO" id="GO:0065002">
    <property type="term" value="P:intracellular protein transmembrane transport"/>
    <property type="evidence" value="ECO:0007669"/>
    <property type="project" value="UniProtKB-UniRule"/>
</dbReference>
<comment type="function">
    <text evidence="9">Part of the Sec protein translocase complex. Interacts with the SecYEG preprotein conducting channel. SecDF uses the proton motive force (PMF) to complete protein translocation after the ATP-dependent function of SecA.</text>
</comment>
<evidence type="ECO:0000256" key="3">
    <source>
        <dbReference type="ARBA" id="ARBA00022475"/>
    </source>
</evidence>
<evidence type="ECO:0000313" key="11">
    <source>
        <dbReference type="EMBL" id="PIW18665.1"/>
    </source>
</evidence>
<dbReference type="PRINTS" id="PR01755">
    <property type="entry name" value="SECFTRNLCASE"/>
</dbReference>
<accession>A0A2M7G987</accession>
<dbReference type="Pfam" id="PF07549">
    <property type="entry name" value="Sec_GG"/>
    <property type="match status" value="1"/>
</dbReference>
<feature type="transmembrane region" description="Helical" evidence="9">
    <location>
        <begin position="194"/>
        <end position="215"/>
    </location>
</feature>
<dbReference type="AlphaFoldDB" id="A0A2M7G987"/>
<comment type="caution">
    <text evidence="11">The sequence shown here is derived from an EMBL/GenBank/DDBJ whole genome shotgun (WGS) entry which is preliminary data.</text>
</comment>
<dbReference type="NCBIfam" id="TIGR00916">
    <property type="entry name" value="2A0604s01"/>
    <property type="match status" value="1"/>
</dbReference>
<reference evidence="11 12" key="1">
    <citation type="submission" date="2017-09" db="EMBL/GenBank/DDBJ databases">
        <title>Depth-based differentiation of microbial function through sediment-hosted aquifers and enrichment of novel symbionts in the deep terrestrial subsurface.</title>
        <authorList>
            <person name="Probst A.J."/>
            <person name="Ladd B."/>
            <person name="Jarett J.K."/>
            <person name="Geller-Mcgrath D.E."/>
            <person name="Sieber C.M."/>
            <person name="Emerson J.B."/>
            <person name="Anantharaman K."/>
            <person name="Thomas B.C."/>
            <person name="Malmstrom R."/>
            <person name="Stieglmeier M."/>
            <person name="Klingl A."/>
            <person name="Woyke T."/>
            <person name="Ryan C.M."/>
            <person name="Banfield J.F."/>
        </authorList>
    </citation>
    <scope>NUCLEOTIDE SEQUENCE [LARGE SCALE GENOMIC DNA]</scope>
    <source>
        <strain evidence="11">CG17_big_fil_post_rev_8_21_14_2_50_48_46</strain>
    </source>
</reference>
<dbReference type="Pfam" id="PF02355">
    <property type="entry name" value="SecD_SecF_C"/>
    <property type="match status" value="1"/>
</dbReference>
<dbReference type="InterPro" id="IPR005665">
    <property type="entry name" value="SecF_bac"/>
</dbReference>
<feature type="transmembrane region" description="Helical" evidence="9">
    <location>
        <begin position="139"/>
        <end position="156"/>
    </location>
</feature>
<keyword evidence="7 9" id="KW-0811">Translocation</keyword>
<dbReference type="SUPFAM" id="SSF82866">
    <property type="entry name" value="Multidrug efflux transporter AcrB transmembrane domain"/>
    <property type="match status" value="1"/>
</dbReference>
<name>A0A2M7G987_9BACT</name>
<feature type="domain" description="Protein export membrane protein SecD/SecF C-terminal" evidence="10">
    <location>
        <begin position="112"/>
        <end position="299"/>
    </location>
</feature>
<dbReference type="PANTHER" id="PTHR30081:SF8">
    <property type="entry name" value="PROTEIN TRANSLOCASE SUBUNIT SECF"/>
    <property type="match status" value="1"/>
</dbReference>
<dbReference type="Gene3D" id="1.20.1640.10">
    <property type="entry name" value="Multidrug efflux transporter AcrB transmembrane domain"/>
    <property type="match status" value="1"/>
</dbReference>
<dbReference type="Proteomes" id="UP000231019">
    <property type="component" value="Unassembled WGS sequence"/>
</dbReference>
<keyword evidence="5 9" id="KW-0653">Protein transport</keyword>
<evidence type="ECO:0000256" key="8">
    <source>
        <dbReference type="ARBA" id="ARBA00023136"/>
    </source>
</evidence>
<keyword evidence="2 9" id="KW-0813">Transport</keyword>
<dbReference type="PANTHER" id="PTHR30081">
    <property type="entry name" value="PROTEIN-EXPORT MEMBRANE PROTEIN SEC"/>
    <property type="match status" value="1"/>
</dbReference>
<feature type="transmembrane region" description="Helical" evidence="9">
    <location>
        <begin position="163"/>
        <end position="188"/>
    </location>
</feature>
<dbReference type="InterPro" id="IPR022646">
    <property type="entry name" value="SecD/SecF_CS"/>
</dbReference>
<evidence type="ECO:0000256" key="9">
    <source>
        <dbReference type="HAMAP-Rule" id="MF_01464"/>
    </source>
</evidence>
<evidence type="ECO:0000256" key="7">
    <source>
        <dbReference type="ARBA" id="ARBA00023010"/>
    </source>
</evidence>
<feature type="transmembrane region" description="Helical" evidence="9">
    <location>
        <begin position="18"/>
        <end position="43"/>
    </location>
</feature>